<gene>
    <name evidence="5" type="ORF">CcCBS67573_g03205</name>
</gene>
<evidence type="ECO:0000313" key="6">
    <source>
        <dbReference type="Proteomes" id="UP000320333"/>
    </source>
</evidence>
<evidence type="ECO:0000256" key="2">
    <source>
        <dbReference type="ARBA" id="ARBA00022729"/>
    </source>
</evidence>
<dbReference type="Pfam" id="PF00646">
    <property type="entry name" value="F-box"/>
    <property type="match status" value="1"/>
</dbReference>
<dbReference type="InterPro" id="IPR036047">
    <property type="entry name" value="F-box-like_dom_sf"/>
</dbReference>
<keyword evidence="3" id="KW-0677">Repeat</keyword>
<dbReference type="PROSITE" id="PS50181">
    <property type="entry name" value="FBOX"/>
    <property type="match status" value="1"/>
</dbReference>
<name>A0A507FJG3_9FUNG</name>
<evidence type="ECO:0000256" key="1">
    <source>
        <dbReference type="ARBA" id="ARBA00022614"/>
    </source>
</evidence>
<dbReference type="PRINTS" id="PR00019">
    <property type="entry name" value="LEURICHRPT"/>
</dbReference>
<dbReference type="AlphaFoldDB" id="A0A507FJG3"/>
<dbReference type="InterPro" id="IPR032675">
    <property type="entry name" value="LRR_dom_sf"/>
</dbReference>
<dbReference type="PANTHER" id="PTHR48060:SF7">
    <property type="entry name" value="DNA DAMAGE-REPAIR_TOLERATION PROTEIN DRT100"/>
    <property type="match status" value="1"/>
</dbReference>
<keyword evidence="6" id="KW-1185">Reference proteome</keyword>
<dbReference type="InterPro" id="IPR053211">
    <property type="entry name" value="DNA_repair-toleration"/>
</dbReference>
<evidence type="ECO:0000313" key="5">
    <source>
        <dbReference type="EMBL" id="TPX75538.1"/>
    </source>
</evidence>
<feature type="domain" description="F-box" evidence="4">
    <location>
        <begin position="1"/>
        <end position="43"/>
    </location>
</feature>
<organism evidence="5 6">
    <name type="scientific">Chytriomyces confervae</name>
    <dbReference type="NCBI Taxonomy" id="246404"/>
    <lineage>
        <taxon>Eukaryota</taxon>
        <taxon>Fungi</taxon>
        <taxon>Fungi incertae sedis</taxon>
        <taxon>Chytridiomycota</taxon>
        <taxon>Chytridiomycota incertae sedis</taxon>
        <taxon>Chytridiomycetes</taxon>
        <taxon>Chytridiales</taxon>
        <taxon>Chytriomycetaceae</taxon>
        <taxon>Chytriomyces</taxon>
    </lineage>
</organism>
<dbReference type="EMBL" id="QEAP01000078">
    <property type="protein sequence ID" value="TPX75538.1"/>
    <property type="molecule type" value="Genomic_DNA"/>
</dbReference>
<dbReference type="SMART" id="SM00369">
    <property type="entry name" value="LRR_TYP"/>
    <property type="match status" value="3"/>
</dbReference>
<keyword evidence="2" id="KW-0732">Signal</keyword>
<evidence type="ECO:0000259" key="4">
    <source>
        <dbReference type="PROSITE" id="PS50181"/>
    </source>
</evidence>
<dbReference type="SMART" id="SM00256">
    <property type="entry name" value="FBOX"/>
    <property type="match status" value="1"/>
</dbReference>
<protein>
    <recommendedName>
        <fullName evidence="4">F-box domain-containing protein</fullName>
    </recommendedName>
</protein>
<evidence type="ECO:0000256" key="3">
    <source>
        <dbReference type="ARBA" id="ARBA00022737"/>
    </source>
</evidence>
<dbReference type="Proteomes" id="UP000320333">
    <property type="component" value="Unassembled WGS sequence"/>
</dbReference>
<dbReference type="InterPro" id="IPR003591">
    <property type="entry name" value="Leu-rich_rpt_typical-subtyp"/>
</dbReference>
<dbReference type="PROSITE" id="PS51450">
    <property type="entry name" value="LRR"/>
    <property type="match status" value="1"/>
</dbReference>
<reference evidence="5 6" key="1">
    <citation type="journal article" date="2019" name="Sci. Rep.">
        <title>Comparative genomics of chytrid fungi reveal insights into the obligate biotrophic and pathogenic lifestyle of Synchytrium endobioticum.</title>
        <authorList>
            <person name="van de Vossenberg B.T.L.H."/>
            <person name="Warris S."/>
            <person name="Nguyen H.D.T."/>
            <person name="van Gent-Pelzer M.P.E."/>
            <person name="Joly D.L."/>
            <person name="van de Geest H.C."/>
            <person name="Bonants P.J.M."/>
            <person name="Smith D.S."/>
            <person name="Levesque C.A."/>
            <person name="van der Lee T.A.J."/>
        </authorList>
    </citation>
    <scope>NUCLEOTIDE SEQUENCE [LARGE SCALE GENOMIC DNA]</scope>
    <source>
        <strain evidence="5 6">CBS 675.73</strain>
    </source>
</reference>
<proteinExistence type="predicted"/>
<dbReference type="STRING" id="246404.A0A507FJG3"/>
<dbReference type="OrthoDB" id="676979at2759"/>
<comment type="caution">
    <text evidence="5">The sequence shown here is derived from an EMBL/GenBank/DDBJ whole genome shotgun (WGS) entry which is preliminary data.</text>
</comment>
<keyword evidence="1" id="KW-0433">Leucine-rich repeat</keyword>
<dbReference type="FunFam" id="3.80.10.10:FF:000041">
    <property type="entry name" value="LRR receptor-like serine/threonine-protein kinase ERECTA"/>
    <property type="match status" value="1"/>
</dbReference>
<dbReference type="SUPFAM" id="SSF52058">
    <property type="entry name" value="L domain-like"/>
    <property type="match status" value="1"/>
</dbReference>
<dbReference type="InterPro" id="IPR001611">
    <property type="entry name" value="Leu-rich_rpt"/>
</dbReference>
<dbReference type="Gene3D" id="3.80.10.10">
    <property type="entry name" value="Ribonuclease Inhibitor"/>
    <property type="match status" value="1"/>
</dbReference>
<dbReference type="Pfam" id="PF00560">
    <property type="entry name" value="LRR_1"/>
    <property type="match status" value="4"/>
</dbReference>
<accession>A0A507FJG3</accession>
<sequence>MNDFPIEVLKHVFLQLEPLKIAKYRRVCRSFNNVLTAHPFSNVIALVLIGDAYGVVEVFCFVTPETFGKAFLTMAQNHVDDARCHTRQFWELDQLEGAGHVQCQADWLHSCEFSQLAISKDRFRNPLVDACMQLKTLICHQNRFSGSDSIFRLPLLQSAKFDGNLIISESLSTDKASSDDVAASLDLTPLNIALNALKGGRPTLLLSHLDLSCNQLSGRITTSSAPEIEELSNLLTLNLGSNQISGAIPCSISGLVLDLCRNLLVGRIPDSITSLVNLSRIVLEHDELGGRLPTEIGLLYSLEFLNLSHNRFLGGPMHPDIGALTKLNTLDLSHNQLTGTAPERFLLWCLDANCFSGTLPCELLKNMKQIKKLDLSNNQFSGLVHDILDTCRTLDLLDLSCNHFEGICLSVKAVGGRAGDSVSLGDRNRISTDGNW</sequence>
<dbReference type="InterPro" id="IPR001810">
    <property type="entry name" value="F-box_dom"/>
</dbReference>
<dbReference type="PANTHER" id="PTHR48060">
    <property type="entry name" value="DNA DAMAGE-REPAIR/TOLERATION PROTEIN DRT100"/>
    <property type="match status" value="1"/>
</dbReference>
<dbReference type="SUPFAM" id="SSF81383">
    <property type="entry name" value="F-box domain"/>
    <property type="match status" value="1"/>
</dbReference>